<feature type="transmembrane region" description="Helical" evidence="9">
    <location>
        <begin position="419"/>
        <end position="436"/>
    </location>
</feature>
<feature type="transmembrane region" description="Helical" evidence="9">
    <location>
        <begin position="153"/>
        <end position="175"/>
    </location>
</feature>
<dbReference type="InterPro" id="IPR005828">
    <property type="entry name" value="MFS_sugar_transport-like"/>
</dbReference>
<dbReference type="NCBIfam" id="TIGR00879">
    <property type="entry name" value="SP"/>
    <property type="match status" value="1"/>
</dbReference>
<dbReference type="RefSeq" id="WP_344524540.1">
    <property type="nucleotide sequence ID" value="NZ_BAAAPE010000002.1"/>
</dbReference>
<evidence type="ECO:0000256" key="4">
    <source>
        <dbReference type="ARBA" id="ARBA00022692"/>
    </source>
</evidence>
<dbReference type="PANTHER" id="PTHR48020:SF12">
    <property type="entry name" value="PROTON MYO-INOSITOL COTRANSPORTER"/>
    <property type="match status" value="1"/>
</dbReference>
<feature type="transmembrane region" description="Helical" evidence="9">
    <location>
        <begin position="181"/>
        <end position="203"/>
    </location>
</feature>
<dbReference type="InterPro" id="IPR003663">
    <property type="entry name" value="Sugar/inositol_transpt"/>
</dbReference>
<proteinExistence type="inferred from homology"/>
<keyword evidence="5 9" id="KW-1133">Transmembrane helix</keyword>
<dbReference type="PROSITE" id="PS00217">
    <property type="entry name" value="SUGAR_TRANSPORT_2"/>
    <property type="match status" value="1"/>
</dbReference>
<keyword evidence="4 9" id="KW-0812">Transmembrane</keyword>
<feature type="transmembrane region" description="Helical" evidence="9">
    <location>
        <begin position="95"/>
        <end position="114"/>
    </location>
</feature>
<dbReference type="Gene3D" id="1.20.1250.20">
    <property type="entry name" value="MFS general substrate transporter like domains"/>
    <property type="match status" value="1"/>
</dbReference>
<keyword evidence="6 9" id="KW-0472">Membrane</keyword>
<evidence type="ECO:0000256" key="2">
    <source>
        <dbReference type="ARBA" id="ARBA00010992"/>
    </source>
</evidence>
<feature type="domain" description="Major facilitator superfamily (MFS) profile" evidence="10">
    <location>
        <begin position="29"/>
        <end position="464"/>
    </location>
</feature>
<comment type="caution">
    <text evidence="11">The sequence shown here is derived from an EMBL/GenBank/DDBJ whole genome shotgun (WGS) entry which is preliminary data.</text>
</comment>
<keyword evidence="3 7" id="KW-0813">Transport</keyword>
<accession>A0ABN2VR19</accession>
<evidence type="ECO:0000256" key="8">
    <source>
        <dbReference type="SAM" id="MobiDB-lite"/>
    </source>
</evidence>
<dbReference type="InterPro" id="IPR036259">
    <property type="entry name" value="MFS_trans_sf"/>
</dbReference>
<dbReference type="PRINTS" id="PR00171">
    <property type="entry name" value="SUGRTRNSPORT"/>
</dbReference>
<keyword evidence="12" id="KW-1185">Reference proteome</keyword>
<sequence>MVQGFSREPGTQGPLTEVPPEGLRKISLWAGLIAVGGFLFGFDTGVVSGALLYVKQDFDLNAFEQGSVVSVLLIGAVVGATSAGRLTDRTGRRRALCLVGLVFLVGTAVVTFANGYVVLMIGRVVLGLAVGTASATVPVYLSEISPTRIRGRLLTLNQMMITVGILVAYLVNLAFAGSEMWRAMFAVGAIPALVLVAATLWVLPESPQWLIAHGHVDAARRDIAAVTNEATADALIARARRRIEGQRDKDAEAGAPEGKPEGEPEKKGARRMLAPDVRPALVVGLVLAAVQQFGGINTIIYYAPTIIQQTGLNASNSIFYSVAIGVINLVMTLVAIRLVDRAGRRPMVLVSLALMAVSIFMLGLAFVVGMNSVLTLLFMVIYIASFAGGLGPVFWTLIGEIFPPSVRAEGSSLSTAVNWVSNFAVSLAFLPLARLIGQGETFWIFSGICLLAFFFVSRYVPETRGRDPEQIEEALQARFGQRTAPEHGRPAATTDGSAR</sequence>
<feature type="transmembrane region" description="Helical" evidence="9">
    <location>
        <begin position="280"/>
        <end position="303"/>
    </location>
</feature>
<feature type="transmembrane region" description="Helical" evidence="9">
    <location>
        <begin position="28"/>
        <end position="54"/>
    </location>
</feature>
<reference evidence="11 12" key="1">
    <citation type="journal article" date="2019" name="Int. J. Syst. Evol. Microbiol.">
        <title>The Global Catalogue of Microorganisms (GCM) 10K type strain sequencing project: providing services to taxonomists for standard genome sequencing and annotation.</title>
        <authorList>
            <consortium name="The Broad Institute Genomics Platform"/>
            <consortium name="The Broad Institute Genome Sequencing Center for Infectious Disease"/>
            <person name="Wu L."/>
            <person name="Ma J."/>
        </authorList>
    </citation>
    <scope>NUCLEOTIDE SEQUENCE [LARGE SCALE GENOMIC DNA]</scope>
    <source>
        <strain evidence="11 12">JCM 15478</strain>
    </source>
</reference>
<comment type="similarity">
    <text evidence="2 7">Belongs to the major facilitator superfamily. Sugar transporter (TC 2.A.1.1) family.</text>
</comment>
<evidence type="ECO:0000313" key="12">
    <source>
        <dbReference type="Proteomes" id="UP001500016"/>
    </source>
</evidence>
<evidence type="ECO:0000256" key="6">
    <source>
        <dbReference type="ARBA" id="ARBA00023136"/>
    </source>
</evidence>
<feature type="region of interest" description="Disordered" evidence="8">
    <location>
        <begin position="478"/>
        <end position="499"/>
    </location>
</feature>
<evidence type="ECO:0000256" key="1">
    <source>
        <dbReference type="ARBA" id="ARBA00004651"/>
    </source>
</evidence>
<evidence type="ECO:0000256" key="9">
    <source>
        <dbReference type="SAM" id="Phobius"/>
    </source>
</evidence>
<dbReference type="PROSITE" id="PS00216">
    <property type="entry name" value="SUGAR_TRANSPORT_1"/>
    <property type="match status" value="1"/>
</dbReference>
<protein>
    <submittedName>
        <fullName evidence="11">Sugar porter family MFS transporter</fullName>
    </submittedName>
</protein>
<gene>
    <name evidence="11" type="ORF">GCM10009801_10690</name>
</gene>
<feature type="transmembrane region" description="Helical" evidence="9">
    <location>
        <begin position="348"/>
        <end position="370"/>
    </location>
</feature>
<name>A0ABN2VR19_9ACTN</name>
<feature type="compositionally biased region" description="Basic and acidic residues" evidence="8">
    <location>
        <begin position="245"/>
        <end position="267"/>
    </location>
</feature>
<evidence type="ECO:0000259" key="10">
    <source>
        <dbReference type="PROSITE" id="PS50850"/>
    </source>
</evidence>
<dbReference type="InterPro" id="IPR020846">
    <property type="entry name" value="MFS_dom"/>
</dbReference>
<feature type="region of interest" description="Disordered" evidence="8">
    <location>
        <begin position="245"/>
        <end position="270"/>
    </location>
</feature>
<feature type="transmembrane region" description="Helical" evidence="9">
    <location>
        <begin position="376"/>
        <end position="398"/>
    </location>
</feature>
<feature type="transmembrane region" description="Helical" evidence="9">
    <location>
        <begin position="120"/>
        <end position="141"/>
    </location>
</feature>
<organism evidence="11 12">
    <name type="scientific">Streptomyces albiaxialis</name>
    <dbReference type="NCBI Taxonomy" id="329523"/>
    <lineage>
        <taxon>Bacteria</taxon>
        <taxon>Bacillati</taxon>
        <taxon>Actinomycetota</taxon>
        <taxon>Actinomycetes</taxon>
        <taxon>Kitasatosporales</taxon>
        <taxon>Streptomycetaceae</taxon>
        <taxon>Streptomyces</taxon>
    </lineage>
</organism>
<feature type="transmembrane region" description="Helical" evidence="9">
    <location>
        <begin position="66"/>
        <end position="83"/>
    </location>
</feature>
<dbReference type="EMBL" id="BAAAPE010000002">
    <property type="protein sequence ID" value="GAA2065391.1"/>
    <property type="molecule type" value="Genomic_DNA"/>
</dbReference>
<dbReference type="Pfam" id="PF00083">
    <property type="entry name" value="Sugar_tr"/>
    <property type="match status" value="1"/>
</dbReference>
<evidence type="ECO:0000256" key="7">
    <source>
        <dbReference type="RuleBase" id="RU003346"/>
    </source>
</evidence>
<dbReference type="SUPFAM" id="SSF103473">
    <property type="entry name" value="MFS general substrate transporter"/>
    <property type="match status" value="1"/>
</dbReference>
<evidence type="ECO:0000313" key="11">
    <source>
        <dbReference type="EMBL" id="GAA2065391.1"/>
    </source>
</evidence>
<dbReference type="Proteomes" id="UP001500016">
    <property type="component" value="Unassembled WGS sequence"/>
</dbReference>
<dbReference type="InterPro" id="IPR050814">
    <property type="entry name" value="Myo-inositol_Transporter"/>
</dbReference>
<dbReference type="PROSITE" id="PS50850">
    <property type="entry name" value="MFS"/>
    <property type="match status" value="1"/>
</dbReference>
<feature type="transmembrane region" description="Helical" evidence="9">
    <location>
        <begin position="442"/>
        <end position="460"/>
    </location>
</feature>
<feature type="transmembrane region" description="Helical" evidence="9">
    <location>
        <begin position="318"/>
        <end position="336"/>
    </location>
</feature>
<dbReference type="InterPro" id="IPR005829">
    <property type="entry name" value="Sugar_transporter_CS"/>
</dbReference>
<evidence type="ECO:0000256" key="3">
    <source>
        <dbReference type="ARBA" id="ARBA00022448"/>
    </source>
</evidence>
<comment type="subcellular location">
    <subcellularLocation>
        <location evidence="1">Cell membrane</location>
        <topology evidence="1">Multi-pass membrane protein</topology>
    </subcellularLocation>
</comment>
<evidence type="ECO:0000256" key="5">
    <source>
        <dbReference type="ARBA" id="ARBA00022989"/>
    </source>
</evidence>
<dbReference type="PANTHER" id="PTHR48020">
    <property type="entry name" value="PROTON MYO-INOSITOL COTRANSPORTER"/>
    <property type="match status" value="1"/>
</dbReference>